<dbReference type="PROSITE" id="PS50949">
    <property type="entry name" value="HTH_GNTR"/>
    <property type="match status" value="1"/>
</dbReference>
<sequence length="265" mass="28721">MTAGTSGASPPAGGSATRNPRNERDEPADRPPTAKRDRVRRHLLKVIENAGPGTGLASERDLAAELGVSRPTVRAAIDELTRTGLLVRQRGRGTFTSPHKVTQELATGLAVPPAEGHWTSRVVAFAVSPAPRSLAAELDLEPDAPVLRVTRVRDVDDEPIAIENLALPAVLVPGLQPGDLETGNFYRLLRERFGIAVQDAVQTIEPAVTNPDQAELLEIAVYAPILHIERLTRDTTGRIVELTRSVYRGDRYRITSNLRFDAESG</sequence>
<feature type="compositionally biased region" description="Basic and acidic residues" evidence="4">
    <location>
        <begin position="20"/>
        <end position="36"/>
    </location>
</feature>
<feature type="domain" description="HTH gntR-type" evidence="5">
    <location>
        <begin position="29"/>
        <end position="99"/>
    </location>
</feature>
<dbReference type="SMART" id="SM00345">
    <property type="entry name" value="HTH_GNTR"/>
    <property type="match status" value="1"/>
</dbReference>
<keyword evidence="2" id="KW-0238">DNA-binding</keyword>
<keyword evidence="3" id="KW-0804">Transcription</keyword>
<evidence type="ECO:0000259" key="5">
    <source>
        <dbReference type="PROSITE" id="PS50949"/>
    </source>
</evidence>
<keyword evidence="7" id="KW-1185">Reference proteome</keyword>
<feature type="region of interest" description="Disordered" evidence="4">
    <location>
        <begin position="1"/>
        <end position="40"/>
    </location>
</feature>
<dbReference type="GO" id="GO:0003700">
    <property type="term" value="F:DNA-binding transcription factor activity"/>
    <property type="evidence" value="ECO:0007669"/>
    <property type="project" value="InterPro"/>
</dbReference>
<dbReference type="SMART" id="SM00866">
    <property type="entry name" value="UTRA"/>
    <property type="match status" value="1"/>
</dbReference>
<accession>R1FHH9</accession>
<dbReference type="GO" id="GO:0003677">
    <property type="term" value="F:DNA binding"/>
    <property type="evidence" value="ECO:0007669"/>
    <property type="project" value="UniProtKB-KW"/>
</dbReference>
<evidence type="ECO:0000256" key="1">
    <source>
        <dbReference type="ARBA" id="ARBA00023015"/>
    </source>
</evidence>
<evidence type="ECO:0000256" key="2">
    <source>
        <dbReference type="ARBA" id="ARBA00023125"/>
    </source>
</evidence>
<keyword evidence="1" id="KW-0805">Transcription regulation</keyword>
<comment type="caution">
    <text evidence="6">The sequence shown here is derived from an EMBL/GenBank/DDBJ whole genome shotgun (WGS) entry which is preliminary data.</text>
</comment>
<organism evidence="6 7">
    <name type="scientific">Amycolatopsis vancoresmycina DSM 44592</name>
    <dbReference type="NCBI Taxonomy" id="1292037"/>
    <lineage>
        <taxon>Bacteria</taxon>
        <taxon>Bacillati</taxon>
        <taxon>Actinomycetota</taxon>
        <taxon>Actinomycetes</taxon>
        <taxon>Pseudonocardiales</taxon>
        <taxon>Pseudonocardiaceae</taxon>
        <taxon>Amycolatopsis</taxon>
    </lineage>
</organism>
<dbReference type="Pfam" id="PF00392">
    <property type="entry name" value="GntR"/>
    <property type="match status" value="1"/>
</dbReference>
<dbReference type="InterPro" id="IPR036390">
    <property type="entry name" value="WH_DNA-bd_sf"/>
</dbReference>
<proteinExistence type="predicted"/>
<dbReference type="Gene3D" id="1.10.10.10">
    <property type="entry name" value="Winged helix-like DNA-binding domain superfamily/Winged helix DNA-binding domain"/>
    <property type="match status" value="1"/>
</dbReference>
<dbReference type="PANTHER" id="PTHR44846">
    <property type="entry name" value="MANNOSYL-D-GLYCERATE TRANSPORT/METABOLISM SYSTEM REPRESSOR MNGR-RELATED"/>
    <property type="match status" value="1"/>
</dbReference>
<dbReference type="Pfam" id="PF07702">
    <property type="entry name" value="UTRA"/>
    <property type="match status" value="1"/>
</dbReference>
<feature type="compositionally biased region" description="Low complexity" evidence="4">
    <location>
        <begin position="1"/>
        <end position="17"/>
    </location>
</feature>
<dbReference type="GO" id="GO:0045892">
    <property type="term" value="P:negative regulation of DNA-templated transcription"/>
    <property type="evidence" value="ECO:0007669"/>
    <property type="project" value="TreeGrafter"/>
</dbReference>
<dbReference type="InterPro" id="IPR000524">
    <property type="entry name" value="Tscrpt_reg_HTH_GntR"/>
</dbReference>
<name>R1FHH9_9PSEU</name>
<dbReference type="SUPFAM" id="SSF46785">
    <property type="entry name" value="Winged helix' DNA-binding domain"/>
    <property type="match status" value="1"/>
</dbReference>
<gene>
    <name evidence="6" type="ORF">H480_42125</name>
</gene>
<dbReference type="PANTHER" id="PTHR44846:SF1">
    <property type="entry name" value="MANNOSYL-D-GLYCERATE TRANSPORT_METABOLISM SYSTEM REPRESSOR MNGR-RELATED"/>
    <property type="match status" value="1"/>
</dbReference>
<evidence type="ECO:0000313" key="7">
    <source>
        <dbReference type="Proteomes" id="UP000014139"/>
    </source>
</evidence>
<dbReference type="Gene3D" id="3.40.1410.10">
    <property type="entry name" value="Chorismate lyase-like"/>
    <property type="match status" value="1"/>
</dbReference>
<dbReference type="CDD" id="cd07377">
    <property type="entry name" value="WHTH_GntR"/>
    <property type="match status" value="1"/>
</dbReference>
<dbReference type="InterPro" id="IPR011663">
    <property type="entry name" value="UTRA"/>
</dbReference>
<evidence type="ECO:0000313" key="6">
    <source>
        <dbReference type="EMBL" id="EOD59058.1"/>
    </source>
</evidence>
<dbReference type="InterPro" id="IPR050679">
    <property type="entry name" value="Bact_HTH_transcr_reg"/>
</dbReference>
<dbReference type="AlphaFoldDB" id="R1FHH9"/>
<dbReference type="PRINTS" id="PR00035">
    <property type="entry name" value="HTHGNTR"/>
</dbReference>
<evidence type="ECO:0000256" key="4">
    <source>
        <dbReference type="SAM" id="MobiDB-lite"/>
    </source>
</evidence>
<protein>
    <submittedName>
        <fullName evidence="6">GntR family transcriptional regulator</fullName>
    </submittedName>
</protein>
<dbReference type="RefSeq" id="WP_004561911.1">
    <property type="nucleotide sequence ID" value="NZ_AOUO01000736.1"/>
</dbReference>
<dbReference type="InterPro" id="IPR028978">
    <property type="entry name" value="Chorismate_lyase_/UTRA_dom_sf"/>
</dbReference>
<dbReference type="EMBL" id="AOUO01000736">
    <property type="protein sequence ID" value="EOD59058.1"/>
    <property type="molecule type" value="Genomic_DNA"/>
</dbReference>
<reference evidence="6 7" key="1">
    <citation type="submission" date="2013-02" db="EMBL/GenBank/DDBJ databases">
        <title>Draft genome sequence of Amycolatopsis vancoresmycina strain DSM 44592T.</title>
        <authorList>
            <person name="Kumar S."/>
            <person name="Kaur N."/>
            <person name="Kaur C."/>
            <person name="Raghava G.P.S."/>
            <person name="Mayilraj S."/>
        </authorList>
    </citation>
    <scope>NUCLEOTIDE SEQUENCE [LARGE SCALE GENOMIC DNA]</scope>
    <source>
        <strain evidence="6 7">DSM 44592</strain>
    </source>
</reference>
<dbReference type="Proteomes" id="UP000014139">
    <property type="component" value="Unassembled WGS sequence"/>
</dbReference>
<dbReference type="InterPro" id="IPR036388">
    <property type="entry name" value="WH-like_DNA-bd_sf"/>
</dbReference>
<dbReference type="PATRIC" id="fig|1292037.4.peg.7893"/>
<evidence type="ECO:0000256" key="3">
    <source>
        <dbReference type="ARBA" id="ARBA00023163"/>
    </source>
</evidence>
<dbReference type="eggNOG" id="COG2188">
    <property type="taxonomic scope" value="Bacteria"/>
</dbReference>
<dbReference type="SUPFAM" id="SSF64288">
    <property type="entry name" value="Chorismate lyase-like"/>
    <property type="match status" value="1"/>
</dbReference>